<dbReference type="InterPro" id="IPR050415">
    <property type="entry name" value="MRET"/>
</dbReference>
<dbReference type="GeneID" id="39421426"/>
<dbReference type="KEGG" id="nfn:NFRAN_2179"/>
<dbReference type="InterPro" id="IPR017927">
    <property type="entry name" value="FAD-bd_FR_type"/>
</dbReference>
<evidence type="ECO:0000313" key="8">
    <source>
        <dbReference type="Proteomes" id="UP000294299"/>
    </source>
</evidence>
<dbReference type="GO" id="GO:0046872">
    <property type="term" value="F:metal ion binding"/>
    <property type="evidence" value="ECO:0007669"/>
    <property type="project" value="UniProtKB-KW"/>
</dbReference>
<dbReference type="PANTHER" id="PTHR47354">
    <property type="entry name" value="NADH OXIDOREDUCTASE HCR"/>
    <property type="match status" value="1"/>
</dbReference>
<dbReference type="PANTHER" id="PTHR47354:SF5">
    <property type="entry name" value="PROTEIN RFBI"/>
    <property type="match status" value="1"/>
</dbReference>
<protein>
    <submittedName>
        <fullName evidence="7">Biphenyl dioxygenase system ferredoxin subunit</fullName>
    </submittedName>
</protein>
<feature type="domain" description="Rieske" evidence="5">
    <location>
        <begin position="6"/>
        <end position="101"/>
    </location>
</feature>
<dbReference type="CDD" id="cd03528">
    <property type="entry name" value="Rieske_RO_ferredoxin"/>
    <property type="match status" value="1"/>
</dbReference>
<dbReference type="InterPro" id="IPR039261">
    <property type="entry name" value="FNR_nucleotide-bd"/>
</dbReference>
<dbReference type="PROSITE" id="PS51384">
    <property type="entry name" value="FAD_FR"/>
    <property type="match status" value="1"/>
</dbReference>
<dbReference type="InterPro" id="IPR017938">
    <property type="entry name" value="Riboflavin_synthase-like_b-brl"/>
</dbReference>
<keyword evidence="8" id="KW-1185">Reference proteome</keyword>
<dbReference type="GO" id="GO:0051213">
    <property type="term" value="F:dioxygenase activity"/>
    <property type="evidence" value="ECO:0007669"/>
    <property type="project" value="UniProtKB-KW"/>
</dbReference>
<dbReference type="OrthoDB" id="35401at2157"/>
<feature type="domain" description="FAD-binding FR-type" evidence="6">
    <location>
        <begin position="110"/>
        <end position="222"/>
    </location>
</feature>
<dbReference type="SUPFAM" id="SSF52343">
    <property type="entry name" value="Ferredoxin reductase-like, C-terminal NADP-linked domain"/>
    <property type="match status" value="1"/>
</dbReference>
<dbReference type="SUPFAM" id="SSF63380">
    <property type="entry name" value="Riboflavin synthase domain-like"/>
    <property type="match status" value="1"/>
</dbReference>
<dbReference type="Pfam" id="PF00175">
    <property type="entry name" value="NAD_binding_1"/>
    <property type="match status" value="1"/>
</dbReference>
<keyword evidence="3" id="KW-0408">Iron</keyword>
<gene>
    <name evidence="7" type="primary">bphF</name>
    <name evidence="7" type="ORF">NFRAN_2179</name>
</gene>
<dbReference type="PRINTS" id="PR00410">
    <property type="entry name" value="PHEHYDRXLASE"/>
</dbReference>
<evidence type="ECO:0000256" key="1">
    <source>
        <dbReference type="ARBA" id="ARBA00022714"/>
    </source>
</evidence>
<evidence type="ECO:0000313" key="7">
    <source>
        <dbReference type="EMBL" id="VFJ14501.1"/>
    </source>
</evidence>
<evidence type="ECO:0000259" key="6">
    <source>
        <dbReference type="PROSITE" id="PS51384"/>
    </source>
</evidence>
<dbReference type="Proteomes" id="UP000294299">
    <property type="component" value="Chromosome NFRAN"/>
</dbReference>
<keyword evidence="1" id="KW-0001">2Fe-2S</keyword>
<dbReference type="CDD" id="cd00322">
    <property type="entry name" value="FNR_like"/>
    <property type="match status" value="1"/>
</dbReference>
<dbReference type="SUPFAM" id="SSF50022">
    <property type="entry name" value="ISP domain"/>
    <property type="match status" value="1"/>
</dbReference>
<dbReference type="InterPro" id="IPR001433">
    <property type="entry name" value="OxRdtase_FAD/NAD-bd"/>
</dbReference>
<sequence>MSEDFIKVADTKDIPPSQMKEVQVDGENICIANVDGKYYAIGSICTHEGGPLAEGTLDRYEVECPWHGSRFDVRTGEVISPPANEPEPVYEVKLDGNNVLIMKQDKSKSPPQSELELLEKIKVEGTDMMSFKFSKPSREIDSSQQTRLSDYAAGQFAFFDIGGVNNDPKGPIRHFTLSSSPTEDFIMFTTRMRDSPYKKRLAALDESAKVKVRGPEGQFVLHDDYSKPAVFLSGGIGVTPFRSMIKYVTDKQLPLKIIMFDSNRDPVNILFKKEFDSWTTLNKNLNIIYSVSNEDKPEENQVTTTKDWKGEHGRINKEMILKHLDNTVLNNSIFYICGPPGMLKAMQSLLQEELKIAEDRIKVEEFTGY</sequence>
<evidence type="ECO:0000259" key="5">
    <source>
        <dbReference type="PROSITE" id="PS51296"/>
    </source>
</evidence>
<dbReference type="InterPro" id="IPR036922">
    <property type="entry name" value="Rieske_2Fe-2S_sf"/>
</dbReference>
<keyword evidence="2" id="KW-0479">Metal-binding</keyword>
<dbReference type="Gene3D" id="2.40.30.10">
    <property type="entry name" value="Translation factors"/>
    <property type="match status" value="1"/>
</dbReference>
<dbReference type="Pfam" id="PF00355">
    <property type="entry name" value="Rieske"/>
    <property type="match status" value="1"/>
</dbReference>
<keyword evidence="7" id="KW-0560">Oxidoreductase</keyword>
<dbReference type="Gene3D" id="2.102.10.10">
    <property type="entry name" value="Rieske [2Fe-2S] iron-sulphur domain"/>
    <property type="match status" value="1"/>
</dbReference>
<dbReference type="RefSeq" id="WP_134484690.1">
    <property type="nucleotide sequence ID" value="NZ_LR216287.1"/>
</dbReference>
<dbReference type="EMBL" id="LR216287">
    <property type="protein sequence ID" value="VFJ14501.1"/>
    <property type="molecule type" value="Genomic_DNA"/>
</dbReference>
<evidence type="ECO:0000256" key="4">
    <source>
        <dbReference type="ARBA" id="ARBA00023014"/>
    </source>
</evidence>
<organism evidence="7 8">
    <name type="scientific">Candidatus Nitrosocosmicus franklandianus</name>
    <dbReference type="NCBI Taxonomy" id="1798806"/>
    <lineage>
        <taxon>Archaea</taxon>
        <taxon>Nitrososphaerota</taxon>
        <taxon>Nitrososphaeria</taxon>
        <taxon>Nitrososphaerales</taxon>
        <taxon>Nitrososphaeraceae</taxon>
        <taxon>Candidatus Nitrosocosmicus</taxon>
    </lineage>
</organism>
<evidence type="ECO:0000256" key="3">
    <source>
        <dbReference type="ARBA" id="ARBA00023004"/>
    </source>
</evidence>
<keyword evidence="4" id="KW-0411">Iron-sulfur</keyword>
<reference evidence="7 8" key="1">
    <citation type="submission" date="2019-02" db="EMBL/GenBank/DDBJ databases">
        <authorList>
            <person name="Lehtovirta-Morley E L."/>
        </authorList>
    </citation>
    <scope>NUCLEOTIDE SEQUENCE [LARGE SCALE GENOMIC DNA]</scope>
    <source>
        <strain evidence="7">NFRAN1</strain>
    </source>
</reference>
<dbReference type="GO" id="GO:0051537">
    <property type="term" value="F:2 iron, 2 sulfur cluster binding"/>
    <property type="evidence" value="ECO:0007669"/>
    <property type="project" value="UniProtKB-KW"/>
</dbReference>
<evidence type="ECO:0000256" key="2">
    <source>
        <dbReference type="ARBA" id="ARBA00022723"/>
    </source>
</evidence>
<dbReference type="InterPro" id="IPR017941">
    <property type="entry name" value="Rieske_2Fe-2S"/>
</dbReference>
<dbReference type="PROSITE" id="PS51296">
    <property type="entry name" value="RIESKE"/>
    <property type="match status" value="1"/>
</dbReference>
<dbReference type="Gene3D" id="3.40.50.80">
    <property type="entry name" value="Nucleotide-binding domain of ferredoxin-NADP reductase (FNR) module"/>
    <property type="match status" value="1"/>
</dbReference>
<proteinExistence type="predicted"/>
<accession>A0A484I9P7</accession>
<dbReference type="AlphaFoldDB" id="A0A484I9P7"/>
<keyword evidence="7" id="KW-0223">Dioxygenase</keyword>
<name>A0A484I9P7_9ARCH</name>